<sequence length="154" mass="17775">MPVLNMVKRKRKAEVGTPVTVKGEQFSDDLLIASKDGNVQPQHNKEAASVSLGRYYTYEDYVAEGKGWSNMGKSEWQLMIGFIAIRIGAPLILIIHTLMMMGFMYTKYNFDFSNPQLVEKFPFIVAPLCGNLLVVQFFSKLLFKRNYYRQRMEE</sequence>
<dbReference type="AlphaFoldDB" id="A0A875RZA2"/>
<keyword evidence="3" id="KW-1185">Reference proteome</keyword>
<dbReference type="GeneID" id="62194700"/>
<keyword evidence="1" id="KW-0472">Membrane</keyword>
<accession>A0A875RZA2</accession>
<evidence type="ECO:0000313" key="2">
    <source>
        <dbReference type="EMBL" id="QPG73983.1"/>
    </source>
</evidence>
<evidence type="ECO:0000313" key="3">
    <source>
        <dbReference type="Proteomes" id="UP000662931"/>
    </source>
</evidence>
<feature type="transmembrane region" description="Helical" evidence="1">
    <location>
        <begin position="121"/>
        <end position="143"/>
    </location>
</feature>
<dbReference type="OrthoDB" id="3993280at2759"/>
<name>A0A875RZA2_EENNA</name>
<protein>
    <submittedName>
        <fullName evidence="2">Uncharacterized protein</fullName>
    </submittedName>
</protein>
<dbReference type="Proteomes" id="UP000662931">
    <property type="component" value="Chromosome 1"/>
</dbReference>
<dbReference type="EMBL" id="CP064812">
    <property type="protein sequence ID" value="QPG73983.1"/>
    <property type="molecule type" value="Genomic_DNA"/>
</dbReference>
<proteinExistence type="predicted"/>
<evidence type="ECO:0000256" key="1">
    <source>
        <dbReference type="SAM" id="Phobius"/>
    </source>
</evidence>
<dbReference type="RefSeq" id="XP_038777548.1">
    <property type="nucleotide sequence ID" value="XM_038921620.1"/>
</dbReference>
<keyword evidence="1" id="KW-1133">Transmembrane helix</keyword>
<keyword evidence="1" id="KW-0812">Transmembrane</keyword>
<reference evidence="2" key="1">
    <citation type="submission" date="2020-10" db="EMBL/GenBank/DDBJ databases">
        <authorList>
            <person name="Roach M.J.R."/>
        </authorList>
    </citation>
    <scope>NUCLEOTIDE SEQUENCE</scope>
    <source>
        <strain evidence="2">CBS 1945</strain>
    </source>
</reference>
<feature type="transmembrane region" description="Helical" evidence="1">
    <location>
        <begin position="78"/>
        <end position="101"/>
    </location>
</feature>
<dbReference type="KEGG" id="bnn:FOA43_001299"/>
<organism evidence="2 3">
    <name type="scientific">Eeniella nana</name>
    <name type="common">Yeast</name>
    <name type="synonym">Brettanomyces nanus</name>
    <dbReference type="NCBI Taxonomy" id="13502"/>
    <lineage>
        <taxon>Eukaryota</taxon>
        <taxon>Fungi</taxon>
        <taxon>Dikarya</taxon>
        <taxon>Ascomycota</taxon>
        <taxon>Saccharomycotina</taxon>
        <taxon>Pichiomycetes</taxon>
        <taxon>Pichiales</taxon>
        <taxon>Pichiaceae</taxon>
        <taxon>Brettanomyces</taxon>
    </lineage>
</organism>
<gene>
    <name evidence="2" type="ORF">FOA43_001299</name>
</gene>